<evidence type="ECO:0000313" key="3">
    <source>
        <dbReference type="EMBL" id="ASV73174.1"/>
    </source>
</evidence>
<evidence type="ECO:0000256" key="1">
    <source>
        <dbReference type="SAM" id="MobiDB-lite"/>
    </source>
</evidence>
<gene>
    <name evidence="3" type="ORF">THTE_0572</name>
</gene>
<reference evidence="3 4" key="1">
    <citation type="journal article" name="Front. Microbiol.">
        <title>Sugar Metabolism of the First Thermophilic Planctomycete Thermogutta terrifontis: Comparative Genomic and Transcriptomic Approaches.</title>
        <authorList>
            <person name="Elcheninov A.G."/>
            <person name="Menzel P."/>
            <person name="Gudbergsdottir S.R."/>
            <person name="Slesarev A.I."/>
            <person name="Kadnikov V.V."/>
            <person name="Krogh A."/>
            <person name="Bonch-Osmolovskaya E.A."/>
            <person name="Peng X."/>
            <person name="Kublanov I.V."/>
        </authorList>
    </citation>
    <scope>NUCLEOTIDE SEQUENCE [LARGE SCALE GENOMIC DNA]</scope>
    <source>
        <strain evidence="3 4">R1</strain>
    </source>
</reference>
<dbReference type="Proteomes" id="UP000215086">
    <property type="component" value="Chromosome"/>
</dbReference>
<feature type="region of interest" description="Disordered" evidence="1">
    <location>
        <begin position="1"/>
        <end position="36"/>
    </location>
</feature>
<proteinExistence type="predicted"/>
<feature type="transmembrane region" description="Helical" evidence="2">
    <location>
        <begin position="216"/>
        <end position="237"/>
    </location>
</feature>
<sequence>MIPRKILAESEQSPTVRTNGGESWPEKAPTPAKRPPVRRPHFLRRLYDWVLHWADTPYGTPALFFLAVAESSFFPVPPDVLQIALSVSKPKRSFYYALVSGVGSVLGGILGYAIGLLLWAAVGSFFMQYVPGFSQENIDYVGRLYEQNAFWAIVCAGFTPIPYKVFTIAAGVFHEYVSLGVLVVGSIIGRFGRFFLVGACLYFFGPGVKSLIERYFDWAALALAVVAILGFVAIKWLM</sequence>
<evidence type="ECO:0000256" key="2">
    <source>
        <dbReference type="SAM" id="Phobius"/>
    </source>
</evidence>
<accession>A0A286RB32</accession>
<keyword evidence="2" id="KW-0812">Transmembrane</keyword>
<dbReference type="GO" id="GO:0005886">
    <property type="term" value="C:plasma membrane"/>
    <property type="evidence" value="ECO:0007669"/>
    <property type="project" value="TreeGrafter"/>
</dbReference>
<feature type="transmembrane region" description="Helical" evidence="2">
    <location>
        <begin position="94"/>
        <end position="122"/>
    </location>
</feature>
<name>A0A286RB32_9BACT</name>
<organism evidence="3 4">
    <name type="scientific">Thermogutta terrifontis</name>
    <dbReference type="NCBI Taxonomy" id="1331910"/>
    <lineage>
        <taxon>Bacteria</taxon>
        <taxon>Pseudomonadati</taxon>
        <taxon>Planctomycetota</taxon>
        <taxon>Planctomycetia</taxon>
        <taxon>Pirellulales</taxon>
        <taxon>Thermoguttaceae</taxon>
        <taxon>Thermogutta</taxon>
    </lineage>
</organism>
<feature type="transmembrane region" description="Helical" evidence="2">
    <location>
        <begin position="179"/>
        <end position="204"/>
    </location>
</feature>
<keyword evidence="2" id="KW-1133">Transmembrane helix</keyword>
<dbReference type="AlphaFoldDB" id="A0A286RB32"/>
<protein>
    <submittedName>
        <fullName evidence="3">Lipoprotein B</fullName>
    </submittedName>
</protein>
<keyword evidence="3" id="KW-0449">Lipoprotein</keyword>
<dbReference type="PANTHER" id="PTHR42709:SF11">
    <property type="entry name" value="DEDA FAMILY PROTEIN"/>
    <property type="match status" value="1"/>
</dbReference>
<dbReference type="KEGG" id="ttf:THTE_0572"/>
<dbReference type="RefSeq" id="WP_207651755.1">
    <property type="nucleotide sequence ID" value="NZ_CP018477.1"/>
</dbReference>
<dbReference type="InterPro" id="IPR051311">
    <property type="entry name" value="DedA_domain"/>
</dbReference>
<feature type="compositionally biased region" description="Polar residues" evidence="1">
    <location>
        <begin position="10"/>
        <end position="21"/>
    </location>
</feature>
<keyword evidence="2" id="KW-0472">Membrane</keyword>
<keyword evidence="4" id="KW-1185">Reference proteome</keyword>
<dbReference type="PANTHER" id="PTHR42709">
    <property type="entry name" value="ALKALINE PHOSPHATASE LIKE PROTEIN"/>
    <property type="match status" value="1"/>
</dbReference>
<feature type="transmembrane region" description="Helical" evidence="2">
    <location>
        <begin position="149"/>
        <end position="172"/>
    </location>
</feature>
<evidence type="ECO:0000313" key="4">
    <source>
        <dbReference type="Proteomes" id="UP000215086"/>
    </source>
</evidence>
<dbReference type="EMBL" id="CP018477">
    <property type="protein sequence ID" value="ASV73174.1"/>
    <property type="molecule type" value="Genomic_DNA"/>
</dbReference>